<organism evidence="2 3">
    <name type="scientific">Meiothermus luteus</name>
    <dbReference type="NCBI Taxonomy" id="2026184"/>
    <lineage>
        <taxon>Bacteria</taxon>
        <taxon>Thermotogati</taxon>
        <taxon>Deinococcota</taxon>
        <taxon>Deinococci</taxon>
        <taxon>Thermales</taxon>
        <taxon>Thermaceae</taxon>
        <taxon>Meiothermus</taxon>
    </lineage>
</organism>
<dbReference type="RefSeq" id="WP_119359915.1">
    <property type="nucleotide sequence ID" value="NZ_QWKZ01000032.1"/>
</dbReference>
<feature type="signal peptide" evidence="1">
    <location>
        <begin position="1"/>
        <end position="21"/>
    </location>
</feature>
<gene>
    <name evidence="2" type="ORF">Mlute_01263</name>
</gene>
<evidence type="ECO:0008006" key="4">
    <source>
        <dbReference type="Google" id="ProtNLM"/>
    </source>
</evidence>
<sequence>MRRGALALFLGLAACAPQPLAQPPSQPLLIEGGVVEGRIVRAAGLELALPAPPLAVARSGETLLAAYPFQLLIYQGGFIRENLPLPGVPTFVRAKPNPLVGLEDRLFAPGLGTLPYRAKDALRTPEGVYWLDEEGVYLERRQLYQGRYTFLSASERYAFAFGQEALRLPDGLRIPLPARVKAAVVLDELYVLNPEGLYRLSLEGLRLGFLPGDFEGLESDGGFLYTLQAGRLIILQRNLEQALHSQRALGRAP</sequence>
<dbReference type="AlphaFoldDB" id="A0A399ERK7"/>
<evidence type="ECO:0000313" key="3">
    <source>
        <dbReference type="Proteomes" id="UP000265800"/>
    </source>
</evidence>
<protein>
    <recommendedName>
        <fullName evidence="4">Lipoprotein</fullName>
    </recommendedName>
</protein>
<name>A0A399ERK7_9DEIN</name>
<keyword evidence="1" id="KW-0732">Signal</keyword>
<reference evidence="2 3" key="1">
    <citation type="submission" date="2018-08" db="EMBL/GenBank/DDBJ databases">
        <title>Meiothermus luteus KCTC 52599 genome sequencing project.</title>
        <authorList>
            <person name="Da Costa M.S."/>
            <person name="Albuquerque L."/>
            <person name="Raposo P."/>
            <person name="Froufe H.J.C."/>
            <person name="Barroso C.S."/>
            <person name="Egas C."/>
        </authorList>
    </citation>
    <scope>NUCLEOTIDE SEQUENCE [LARGE SCALE GENOMIC DNA]</scope>
    <source>
        <strain evidence="2 3">KCTC 52599</strain>
    </source>
</reference>
<evidence type="ECO:0000256" key="1">
    <source>
        <dbReference type="SAM" id="SignalP"/>
    </source>
</evidence>
<proteinExistence type="predicted"/>
<feature type="chain" id="PRO_5017408099" description="Lipoprotein" evidence="1">
    <location>
        <begin position="22"/>
        <end position="253"/>
    </location>
</feature>
<comment type="caution">
    <text evidence="2">The sequence shown here is derived from an EMBL/GenBank/DDBJ whole genome shotgun (WGS) entry which is preliminary data.</text>
</comment>
<dbReference type="EMBL" id="QWKZ01000032">
    <property type="protein sequence ID" value="RIH86435.1"/>
    <property type="molecule type" value="Genomic_DNA"/>
</dbReference>
<evidence type="ECO:0000313" key="2">
    <source>
        <dbReference type="EMBL" id="RIH86435.1"/>
    </source>
</evidence>
<dbReference type="OrthoDB" id="32036at2"/>
<accession>A0A399ERK7</accession>
<dbReference type="Proteomes" id="UP000265800">
    <property type="component" value="Unassembled WGS sequence"/>
</dbReference>
<dbReference type="PROSITE" id="PS51257">
    <property type="entry name" value="PROKAR_LIPOPROTEIN"/>
    <property type="match status" value="1"/>
</dbReference>
<keyword evidence="3" id="KW-1185">Reference proteome</keyword>